<dbReference type="InterPro" id="IPR014710">
    <property type="entry name" value="RmlC-like_jellyroll"/>
</dbReference>
<dbReference type="Pfam" id="PF05726">
    <property type="entry name" value="Pirin_C"/>
    <property type="match status" value="1"/>
</dbReference>
<keyword evidence="6" id="KW-0223">Dioxygenase</keyword>
<dbReference type="RefSeq" id="WP_085365541.1">
    <property type="nucleotide sequence ID" value="NZ_CAUJPZ010000010.1"/>
</dbReference>
<dbReference type="InterPro" id="IPR003829">
    <property type="entry name" value="Pirin_N_dom"/>
</dbReference>
<keyword evidence="6" id="KW-0560">Oxidoreductase</keyword>
<evidence type="ECO:0000256" key="1">
    <source>
        <dbReference type="ARBA" id="ARBA00008416"/>
    </source>
</evidence>
<gene>
    <name evidence="6" type="ORF">BWD09_04605</name>
</gene>
<feature type="domain" description="Pirin C-terminal" evidence="5">
    <location>
        <begin position="173"/>
        <end position="271"/>
    </location>
</feature>
<comment type="caution">
    <text evidence="6">The sequence shown here is derived from an EMBL/GenBank/DDBJ whole genome shotgun (WGS) entry which is preliminary data.</text>
</comment>
<keyword evidence="7" id="KW-1185">Reference proteome</keyword>
<evidence type="ECO:0000313" key="6">
    <source>
        <dbReference type="EMBL" id="OSI17866.1"/>
    </source>
</evidence>
<dbReference type="PANTHER" id="PTHR13903">
    <property type="entry name" value="PIRIN-RELATED"/>
    <property type="match status" value="1"/>
</dbReference>
<feature type="binding site" evidence="2">
    <location>
        <position position="106"/>
    </location>
    <ligand>
        <name>Fe cation</name>
        <dbReference type="ChEBI" id="CHEBI:24875"/>
    </ligand>
</feature>
<evidence type="ECO:0000259" key="5">
    <source>
        <dbReference type="Pfam" id="PF05726"/>
    </source>
</evidence>
<comment type="similarity">
    <text evidence="1 3">Belongs to the pirin family.</text>
</comment>
<name>A0A1X3DDG7_9NEIS</name>
<dbReference type="InterPro" id="IPR012093">
    <property type="entry name" value="Pirin"/>
</dbReference>
<feature type="domain" description="Pirin N-terminal" evidence="4">
    <location>
        <begin position="18"/>
        <end position="122"/>
    </location>
</feature>
<sequence length="299" mass="32117">MNIEKFTAATKDVGGIPVARLLPQGSRRTIGAWCFLDHAGPAEFAADSDGLQVGSHPHTNLQTFTWMLAGEVWHQDSLGFRQLIRPKQVNLMTAGTGSARGIAHTEQTPDGIKELHAVQLWIALPMNQEIEPGFQHYPELPEWQENGVHHVLTTGSFGGHTAPTAQHSPLVGVDMQFDQSARISIPAQAGWEYGVLVIAGSISVGGQTFAADELAFIEAGGAESFTLEGEAGSHIMLLGGEPLPHPTVIWWNFVADSREALQQAVADWNGGSSRFGAEIDLGGTKLKRLVAPEVPQGLR</sequence>
<dbReference type="STRING" id="194197.BWD09_04605"/>
<reference evidence="7" key="1">
    <citation type="submission" date="2017-01" db="EMBL/GenBank/DDBJ databases">
        <authorList>
            <person name="Wolfgang W.J."/>
            <person name="Cole J."/>
            <person name="Wroblewski D."/>
            <person name="Mcginnis J."/>
            <person name="Musser K.A."/>
        </authorList>
    </citation>
    <scope>NUCLEOTIDE SEQUENCE [LARGE SCALE GENOMIC DNA]</scope>
    <source>
        <strain evidence="7">DSM 19151</strain>
    </source>
</reference>
<dbReference type="PANTHER" id="PTHR13903:SF8">
    <property type="entry name" value="PIRIN"/>
    <property type="match status" value="1"/>
</dbReference>
<dbReference type="InterPro" id="IPR011051">
    <property type="entry name" value="RmlC_Cupin_sf"/>
</dbReference>
<dbReference type="OrthoDB" id="321327at2"/>
<evidence type="ECO:0000313" key="7">
    <source>
        <dbReference type="Proteomes" id="UP000193118"/>
    </source>
</evidence>
<dbReference type="Pfam" id="PF02678">
    <property type="entry name" value="Pirin"/>
    <property type="match status" value="1"/>
</dbReference>
<accession>A0A1X3DDG7</accession>
<keyword evidence="2" id="KW-0408">Iron</keyword>
<dbReference type="EMBL" id="MTBO01000007">
    <property type="protein sequence ID" value="OSI17866.1"/>
    <property type="molecule type" value="Genomic_DNA"/>
</dbReference>
<dbReference type="GO" id="GO:0051213">
    <property type="term" value="F:dioxygenase activity"/>
    <property type="evidence" value="ECO:0007669"/>
    <property type="project" value="UniProtKB-KW"/>
</dbReference>
<keyword evidence="2" id="KW-0479">Metal-binding</keyword>
<feature type="binding site" evidence="2">
    <location>
        <position position="58"/>
    </location>
    <ligand>
        <name>Fe cation</name>
        <dbReference type="ChEBI" id="CHEBI:24875"/>
    </ligand>
</feature>
<evidence type="ECO:0000259" key="4">
    <source>
        <dbReference type="Pfam" id="PF02678"/>
    </source>
</evidence>
<dbReference type="AlphaFoldDB" id="A0A1X3DDG7"/>
<evidence type="ECO:0000256" key="2">
    <source>
        <dbReference type="PIRSR" id="PIRSR006232-1"/>
    </source>
</evidence>
<organism evidence="6 7">
    <name type="scientific">Neisseria dentiae</name>
    <dbReference type="NCBI Taxonomy" id="194197"/>
    <lineage>
        <taxon>Bacteria</taxon>
        <taxon>Pseudomonadati</taxon>
        <taxon>Pseudomonadota</taxon>
        <taxon>Betaproteobacteria</taxon>
        <taxon>Neisseriales</taxon>
        <taxon>Neisseriaceae</taxon>
        <taxon>Neisseria</taxon>
    </lineage>
</organism>
<proteinExistence type="inferred from homology"/>
<dbReference type="GeneID" id="94580342"/>
<dbReference type="SUPFAM" id="SSF51182">
    <property type="entry name" value="RmlC-like cupins"/>
    <property type="match status" value="1"/>
</dbReference>
<dbReference type="InterPro" id="IPR008778">
    <property type="entry name" value="Pirin_C_dom"/>
</dbReference>
<dbReference type="Gene3D" id="2.60.120.10">
    <property type="entry name" value="Jelly Rolls"/>
    <property type="match status" value="1"/>
</dbReference>
<protein>
    <submittedName>
        <fullName evidence="6">Quercetin 2,3-dioxygenase</fullName>
    </submittedName>
</protein>
<feature type="binding site" evidence="2">
    <location>
        <position position="104"/>
    </location>
    <ligand>
        <name>Fe cation</name>
        <dbReference type="ChEBI" id="CHEBI:24875"/>
    </ligand>
</feature>
<feature type="binding site" evidence="2">
    <location>
        <position position="56"/>
    </location>
    <ligand>
        <name>Fe cation</name>
        <dbReference type="ChEBI" id="CHEBI:24875"/>
    </ligand>
</feature>
<evidence type="ECO:0000256" key="3">
    <source>
        <dbReference type="RuleBase" id="RU003457"/>
    </source>
</evidence>
<comment type="cofactor">
    <cofactor evidence="2">
        <name>Fe cation</name>
        <dbReference type="ChEBI" id="CHEBI:24875"/>
    </cofactor>
    <text evidence="2">Binds 1 Fe cation per subunit.</text>
</comment>
<dbReference type="GO" id="GO:0046872">
    <property type="term" value="F:metal ion binding"/>
    <property type="evidence" value="ECO:0007669"/>
    <property type="project" value="UniProtKB-KW"/>
</dbReference>
<dbReference type="Proteomes" id="UP000193118">
    <property type="component" value="Unassembled WGS sequence"/>
</dbReference>
<dbReference type="CDD" id="cd02247">
    <property type="entry name" value="cupin_pirin_C"/>
    <property type="match status" value="1"/>
</dbReference>
<dbReference type="PIRSF" id="PIRSF006232">
    <property type="entry name" value="Pirin"/>
    <property type="match status" value="1"/>
</dbReference>